<dbReference type="Gene3D" id="3.20.20.70">
    <property type="entry name" value="Aldolase class I"/>
    <property type="match status" value="1"/>
</dbReference>
<dbReference type="InterPro" id="IPR036732">
    <property type="entry name" value="AFP_Neu5c_C_sf"/>
</dbReference>
<evidence type="ECO:0000313" key="2">
    <source>
        <dbReference type="EMBL" id="RZM80271.1"/>
    </source>
</evidence>
<dbReference type="Gene3D" id="3.90.1210.10">
    <property type="entry name" value="Antifreeze-like/N-acetylneuraminic acid synthase C-terminal domain"/>
    <property type="match status" value="1"/>
</dbReference>
<dbReference type="PROSITE" id="PS50844">
    <property type="entry name" value="AFP_LIKE"/>
    <property type="match status" value="1"/>
</dbReference>
<dbReference type="SUPFAM" id="SSF51569">
    <property type="entry name" value="Aldolase"/>
    <property type="match status" value="1"/>
</dbReference>
<accession>A0A4Q7EAG4</accession>
<protein>
    <submittedName>
        <fullName evidence="2">N-acetylneuraminate synthase</fullName>
    </submittedName>
</protein>
<dbReference type="SUPFAM" id="SSF51269">
    <property type="entry name" value="AFP III-like domain"/>
    <property type="match status" value="1"/>
</dbReference>
<gene>
    <name evidence="2" type="primary">neuB</name>
    <name evidence="2" type="ORF">C3B51_11965</name>
</gene>
<dbReference type="NCBIfam" id="TIGR03569">
    <property type="entry name" value="NeuB_NnaB"/>
    <property type="match status" value="1"/>
</dbReference>
<evidence type="ECO:0000313" key="3">
    <source>
        <dbReference type="Proteomes" id="UP000292345"/>
    </source>
</evidence>
<sequence>MQYESVFIIAEVGVNHNGSLELAKKLIDVAVEAGADAVKFQTFVTEEELVKSTPKAAYQQQTTCAEETQFEMVKKLELNKQQHIELIQYCQQHDIEFMSSPFDLISVNLLNELDVKRIKIPSGEITNVPFLRAIAALNKPVILSTGMAYLAEVEFALSHLKAGGLDEQQIAILHCTSEYPAAMELVNLNAMTTLKQQFGLPVGYSDHTLGAEVALASVALGGKIIEKHITLDNSMPGPDHAASSEPEQFKEMVRQIRNVEVALGSDIKQPTAPELATKDVVRKKIVARHSIRQGEQLTAENLTTKRSPKGVGAEHWFEVIGGIASQDYDPDMPVEIGSHTLS</sequence>
<reference evidence="2 3" key="1">
    <citation type="submission" date="2018-01" db="EMBL/GenBank/DDBJ databases">
        <title>Co-occurrence of chitin degradation, pigmentation and bioactivity in marine Pseudoalteromonas.</title>
        <authorList>
            <person name="Paulsen S."/>
            <person name="Gram L."/>
            <person name="Machado H."/>
        </authorList>
    </citation>
    <scope>NUCLEOTIDE SEQUENCE [LARGE SCALE GENOMIC DNA]</scope>
    <source>
        <strain evidence="2 3">S1946</strain>
    </source>
</reference>
<feature type="domain" description="AFP-like" evidence="1">
    <location>
        <begin position="284"/>
        <end position="334"/>
    </location>
</feature>
<dbReference type="CDD" id="cd11615">
    <property type="entry name" value="SAF_NeuB_like"/>
    <property type="match status" value="1"/>
</dbReference>
<evidence type="ECO:0000259" key="1">
    <source>
        <dbReference type="PROSITE" id="PS50844"/>
    </source>
</evidence>
<dbReference type="PANTHER" id="PTHR42966:SF1">
    <property type="entry name" value="SIALIC ACID SYNTHASE"/>
    <property type="match status" value="1"/>
</dbReference>
<dbReference type="RefSeq" id="WP_130245184.1">
    <property type="nucleotide sequence ID" value="NZ_PPUZ01000032.1"/>
</dbReference>
<dbReference type="Proteomes" id="UP000292345">
    <property type="component" value="Unassembled WGS sequence"/>
</dbReference>
<organism evidence="2 3">
    <name type="scientific">Pseudoalteromonas rubra</name>
    <dbReference type="NCBI Taxonomy" id="43658"/>
    <lineage>
        <taxon>Bacteria</taxon>
        <taxon>Pseudomonadati</taxon>
        <taxon>Pseudomonadota</taxon>
        <taxon>Gammaproteobacteria</taxon>
        <taxon>Alteromonadales</taxon>
        <taxon>Pseudoalteromonadaceae</taxon>
        <taxon>Pseudoalteromonas</taxon>
    </lineage>
</organism>
<dbReference type="InterPro" id="IPR020007">
    <property type="entry name" value="NeuB/NeuA"/>
</dbReference>
<dbReference type="InterPro" id="IPR051690">
    <property type="entry name" value="PseI-like"/>
</dbReference>
<dbReference type="EMBL" id="PPUZ01000032">
    <property type="protein sequence ID" value="RZM80271.1"/>
    <property type="molecule type" value="Genomic_DNA"/>
</dbReference>
<dbReference type="InterPro" id="IPR013974">
    <property type="entry name" value="SAF"/>
</dbReference>
<dbReference type="AlphaFoldDB" id="A0A4Q7EAG4"/>
<dbReference type="PANTHER" id="PTHR42966">
    <property type="entry name" value="N-ACETYLNEURAMINATE SYNTHASE"/>
    <property type="match status" value="1"/>
</dbReference>
<name>A0A4Q7EAG4_9GAMM</name>
<dbReference type="InterPro" id="IPR013132">
    <property type="entry name" value="PseI/NeuA/B-like_N"/>
</dbReference>
<dbReference type="InterPro" id="IPR006190">
    <property type="entry name" value="SAF_AFP_Neu5Ac"/>
</dbReference>
<dbReference type="Pfam" id="PF03102">
    <property type="entry name" value="NeuB"/>
    <property type="match status" value="1"/>
</dbReference>
<dbReference type="InterPro" id="IPR057736">
    <property type="entry name" value="SAF_PseI/NeuA/NeuB"/>
</dbReference>
<proteinExistence type="predicted"/>
<dbReference type="GO" id="GO:0016051">
    <property type="term" value="P:carbohydrate biosynthetic process"/>
    <property type="evidence" value="ECO:0007669"/>
    <property type="project" value="InterPro"/>
</dbReference>
<dbReference type="InterPro" id="IPR013785">
    <property type="entry name" value="Aldolase_TIM"/>
</dbReference>
<dbReference type="GO" id="GO:0047444">
    <property type="term" value="F:N-acylneuraminate-9-phosphate synthase activity"/>
    <property type="evidence" value="ECO:0007669"/>
    <property type="project" value="TreeGrafter"/>
</dbReference>
<comment type="caution">
    <text evidence="2">The sequence shown here is derived from an EMBL/GenBank/DDBJ whole genome shotgun (WGS) entry which is preliminary data.</text>
</comment>
<dbReference type="Pfam" id="PF08666">
    <property type="entry name" value="SAF"/>
    <property type="match status" value="1"/>
</dbReference>